<evidence type="ECO:0000313" key="2">
    <source>
        <dbReference type="EMBL" id="SEM38972.1"/>
    </source>
</evidence>
<dbReference type="RefSeq" id="WP_075009196.1">
    <property type="nucleotide sequence ID" value="NZ_FOAP01000016.1"/>
</dbReference>
<dbReference type="EMBL" id="FOAP01000016">
    <property type="protein sequence ID" value="SEM38972.1"/>
    <property type="molecule type" value="Genomic_DNA"/>
</dbReference>
<dbReference type="AlphaFoldDB" id="A0A1H7XYG6"/>
<protein>
    <recommendedName>
        <fullName evidence="4">Secreted protein</fullName>
    </recommendedName>
</protein>
<name>A0A1H7XYG6_STIAU</name>
<sequence length="224" mass="22755">MRPLPLALLLSASLTAQASPRGAGPTAYAPPPRALVNELHAETGLLTGGYTFEGGGWNDVYLASGGGGHYLFGGLTVEGSVLSLLPLERNGPGPSLSLAVRVGYTGERWSVVAGPVLQGAHRAEPLLQVLPSVRGLYDVGPVRLDAGVLDGNGMVPAHVGVSYGPVGLGYVLPLGVRAQARIPLTARAGLLVSGHAFRLFGAHSALLTVGLVGNPPSSRPGVSP</sequence>
<evidence type="ECO:0000256" key="1">
    <source>
        <dbReference type="SAM" id="SignalP"/>
    </source>
</evidence>
<dbReference type="Proteomes" id="UP000182719">
    <property type="component" value="Unassembled WGS sequence"/>
</dbReference>
<reference evidence="3" key="1">
    <citation type="submission" date="2016-10" db="EMBL/GenBank/DDBJ databases">
        <authorList>
            <person name="Varghese N."/>
            <person name="Submissions S."/>
        </authorList>
    </citation>
    <scope>NUCLEOTIDE SEQUENCE [LARGE SCALE GENOMIC DNA]</scope>
    <source>
        <strain evidence="3">DSM 17044</strain>
    </source>
</reference>
<organism evidence="2 3">
    <name type="scientific">Stigmatella aurantiaca</name>
    <dbReference type="NCBI Taxonomy" id="41"/>
    <lineage>
        <taxon>Bacteria</taxon>
        <taxon>Pseudomonadati</taxon>
        <taxon>Myxococcota</taxon>
        <taxon>Myxococcia</taxon>
        <taxon>Myxococcales</taxon>
        <taxon>Cystobacterineae</taxon>
        <taxon>Archangiaceae</taxon>
        <taxon>Stigmatella</taxon>
    </lineage>
</organism>
<accession>A0A1H7XYG6</accession>
<evidence type="ECO:0000313" key="3">
    <source>
        <dbReference type="Proteomes" id="UP000182719"/>
    </source>
</evidence>
<feature type="signal peptide" evidence="1">
    <location>
        <begin position="1"/>
        <end position="18"/>
    </location>
</feature>
<feature type="chain" id="PRO_5010318407" description="Secreted protein" evidence="1">
    <location>
        <begin position="19"/>
        <end position="224"/>
    </location>
</feature>
<dbReference type="OrthoDB" id="5516068at2"/>
<gene>
    <name evidence="2" type="ORF">SAMN05444354_1165</name>
</gene>
<proteinExistence type="predicted"/>
<keyword evidence="1" id="KW-0732">Signal</keyword>
<evidence type="ECO:0008006" key="4">
    <source>
        <dbReference type="Google" id="ProtNLM"/>
    </source>
</evidence>
<keyword evidence="3" id="KW-1185">Reference proteome</keyword>